<dbReference type="Pfam" id="PF02625">
    <property type="entry name" value="XdhC_CoxI"/>
    <property type="match status" value="2"/>
</dbReference>
<dbReference type="Pfam" id="PF13478">
    <property type="entry name" value="XdhC_C"/>
    <property type="match status" value="1"/>
</dbReference>
<dbReference type="PANTHER" id="PTHR30388:SF4">
    <property type="entry name" value="MOLYBDENUM COFACTOR INSERTION CHAPERONE PAOD"/>
    <property type="match status" value="1"/>
</dbReference>
<dbReference type="AlphaFoldDB" id="A0A7C8BPG2"/>
<gene>
    <name evidence="4" type="ORF">F8O02_02320</name>
</gene>
<dbReference type="InterPro" id="IPR027051">
    <property type="entry name" value="XdhC_Rossmann_dom"/>
</dbReference>
<dbReference type="EMBL" id="WBKA01000001">
    <property type="protein sequence ID" value="KAB1633771.1"/>
    <property type="molecule type" value="Genomic_DNA"/>
</dbReference>
<evidence type="ECO:0000259" key="3">
    <source>
        <dbReference type="Pfam" id="PF13478"/>
    </source>
</evidence>
<protein>
    <submittedName>
        <fullName evidence="4">XdhC family protein</fullName>
    </submittedName>
</protein>
<dbReference type="OrthoDB" id="9815497at2"/>
<dbReference type="InterPro" id="IPR052698">
    <property type="entry name" value="MoCofactor_Util/Proc"/>
</dbReference>
<dbReference type="PANTHER" id="PTHR30388">
    <property type="entry name" value="ALDEHYDE OXIDOREDUCTASE MOLYBDENUM COFACTOR ASSEMBLY PROTEIN"/>
    <property type="match status" value="1"/>
</dbReference>
<feature type="domain" description="XdhC- CoxI" evidence="2">
    <location>
        <begin position="96"/>
        <end position="130"/>
    </location>
</feature>
<dbReference type="Proteomes" id="UP000481339">
    <property type="component" value="Unassembled WGS sequence"/>
</dbReference>
<comment type="caution">
    <text evidence="4">The sequence shown here is derived from an EMBL/GenBank/DDBJ whole genome shotgun (WGS) entry which is preliminary data.</text>
</comment>
<proteinExistence type="predicted"/>
<accession>A0A7C8BPG2</accession>
<feature type="domain" description="XdhC- CoxI" evidence="2">
    <location>
        <begin position="12"/>
        <end position="43"/>
    </location>
</feature>
<dbReference type="InterPro" id="IPR003777">
    <property type="entry name" value="XdhC_CoxI"/>
</dbReference>
<evidence type="ECO:0000259" key="2">
    <source>
        <dbReference type="Pfam" id="PF02625"/>
    </source>
</evidence>
<evidence type="ECO:0000313" key="4">
    <source>
        <dbReference type="EMBL" id="KAB1633771.1"/>
    </source>
</evidence>
<evidence type="ECO:0000313" key="5">
    <source>
        <dbReference type="Proteomes" id="UP000481339"/>
    </source>
</evidence>
<feature type="domain" description="XdhC Rossmann" evidence="3">
    <location>
        <begin position="205"/>
        <end position="346"/>
    </location>
</feature>
<sequence length="369" mass="37145">MLELIDRCAALIRAGRPFALAVIASASGSSPREVGSGMLVVPGATGAPPTRADAAADPDRDAGAGTSPGCGTGSDATPGTGAGGSCATAADPLAGLDDVELVGSLSGGCVESAVIGAALEALADGRSRRVVSGPEGDVFAPALTCGGLLDLLVVPVRPGDAFADALLAQAATPPGRRRIVVPAVDATGTACPAVVVEARPRPTTIIVGAEAFAQALAAQAALVGDRVVVCDPRPLFATRARLPQADEIIVRWPPRALAELAIGPDTAVCVLTHDERHDAETVALALRRGAGYVGALGSRRTHERRLRRLRALGVEDALLARLHSPIGLDLGAVTPAETAVSIMAEIVLARRGGGGAPLGRTSGPIHRRD</sequence>
<name>A0A7C8BPG2_9MICO</name>
<dbReference type="RefSeq" id="WP_158035608.1">
    <property type="nucleotide sequence ID" value="NZ_BAAAZV010000013.1"/>
</dbReference>
<feature type="region of interest" description="Disordered" evidence="1">
    <location>
        <begin position="40"/>
        <end position="82"/>
    </location>
</feature>
<reference evidence="4 5" key="1">
    <citation type="submission" date="2019-09" db="EMBL/GenBank/DDBJ databases">
        <title>Phylogeny of genus Pseudoclavibacter and closely related genus.</title>
        <authorList>
            <person name="Li Y."/>
        </authorList>
    </citation>
    <scope>NUCLEOTIDE SEQUENCE [LARGE SCALE GENOMIC DNA]</scope>
    <source>
        <strain evidence="4 5">JCM 16921</strain>
    </source>
</reference>
<organism evidence="4 5">
    <name type="scientific">Pseudoclavibacter caeni</name>
    <dbReference type="NCBI Taxonomy" id="908846"/>
    <lineage>
        <taxon>Bacteria</taxon>
        <taxon>Bacillati</taxon>
        <taxon>Actinomycetota</taxon>
        <taxon>Actinomycetes</taxon>
        <taxon>Micrococcales</taxon>
        <taxon>Microbacteriaceae</taxon>
        <taxon>Pseudoclavibacter</taxon>
    </lineage>
</organism>
<feature type="compositionally biased region" description="Low complexity" evidence="1">
    <location>
        <begin position="42"/>
        <end position="55"/>
    </location>
</feature>
<evidence type="ECO:0000256" key="1">
    <source>
        <dbReference type="SAM" id="MobiDB-lite"/>
    </source>
</evidence>
<keyword evidence="5" id="KW-1185">Reference proteome</keyword>
<dbReference type="Gene3D" id="3.40.50.720">
    <property type="entry name" value="NAD(P)-binding Rossmann-like Domain"/>
    <property type="match status" value="1"/>
</dbReference>